<dbReference type="GO" id="GO:0006508">
    <property type="term" value="P:proteolysis"/>
    <property type="evidence" value="ECO:0007669"/>
    <property type="project" value="UniProtKB-KW"/>
</dbReference>
<reference evidence="7 8" key="1">
    <citation type="submission" date="2016-12" db="EMBL/GenBank/DDBJ databases">
        <title>The whole genome sequencing and assembly of Bacillus cohnii DSM 6307T strain.</title>
        <authorList>
            <person name="Lee Y.-J."/>
            <person name="Yi H."/>
            <person name="Bahn Y.-S."/>
            <person name="Kim J.F."/>
            <person name="Lee D.-W."/>
        </authorList>
    </citation>
    <scope>NUCLEOTIDE SEQUENCE [LARGE SCALE GENOMIC DNA]</scope>
    <source>
        <strain evidence="7 8">DSM 6307</strain>
    </source>
</reference>
<evidence type="ECO:0000256" key="5">
    <source>
        <dbReference type="SAM" id="SignalP"/>
    </source>
</evidence>
<evidence type="ECO:0000256" key="4">
    <source>
        <dbReference type="ARBA" id="ARBA00022833"/>
    </source>
</evidence>
<sequence>MKYKKSILALICLLLLLAPLSSVNAYVLQGNSFQHPTALRYYIDSSVLNKNYGGYAVTGGNTWNYSPVVQSSRSTSKIQSNVVWRYSNTDRGRTVATAFYYVQKNQPPVDIYFWRGFDGLSHSNKNETAVHEYGHALGLGHEDTKQSVMVSEGFNGTHMPYVDDYNGLEALYRR</sequence>
<dbReference type="InterPro" id="IPR024079">
    <property type="entry name" value="MetalloPept_cat_dom_sf"/>
</dbReference>
<dbReference type="Proteomes" id="UP000215224">
    <property type="component" value="Chromosome"/>
</dbReference>
<keyword evidence="8" id="KW-1185">Reference proteome</keyword>
<dbReference type="GO" id="GO:0031012">
    <property type="term" value="C:extracellular matrix"/>
    <property type="evidence" value="ECO:0007669"/>
    <property type="project" value="InterPro"/>
</dbReference>
<keyword evidence="5" id="KW-0732">Signal</keyword>
<keyword evidence="3" id="KW-0378">Hydrolase</keyword>
<name>A0A223KP75_9BACI</name>
<dbReference type="GO" id="GO:0008270">
    <property type="term" value="F:zinc ion binding"/>
    <property type="evidence" value="ECO:0007669"/>
    <property type="project" value="InterPro"/>
</dbReference>
<dbReference type="Gene3D" id="3.40.390.10">
    <property type="entry name" value="Collagenase (Catalytic Domain)"/>
    <property type="match status" value="1"/>
</dbReference>
<feature type="chain" id="PRO_5011224390" description="Peptidase M10 metallopeptidase domain-containing protein" evidence="5">
    <location>
        <begin position="26"/>
        <end position="174"/>
    </location>
</feature>
<dbReference type="GO" id="GO:0004222">
    <property type="term" value="F:metalloendopeptidase activity"/>
    <property type="evidence" value="ECO:0007669"/>
    <property type="project" value="InterPro"/>
</dbReference>
<evidence type="ECO:0000256" key="3">
    <source>
        <dbReference type="ARBA" id="ARBA00022801"/>
    </source>
</evidence>
<keyword evidence="2" id="KW-0479">Metal-binding</keyword>
<dbReference type="Pfam" id="PF00413">
    <property type="entry name" value="Peptidase_M10"/>
    <property type="match status" value="1"/>
</dbReference>
<evidence type="ECO:0000256" key="1">
    <source>
        <dbReference type="ARBA" id="ARBA00022670"/>
    </source>
</evidence>
<dbReference type="PRINTS" id="PR00138">
    <property type="entry name" value="MATRIXIN"/>
</dbReference>
<dbReference type="InterPro" id="IPR021190">
    <property type="entry name" value="Pept_M10A"/>
</dbReference>
<dbReference type="EMBL" id="CP018866">
    <property type="protein sequence ID" value="AST91133.1"/>
    <property type="molecule type" value="Genomic_DNA"/>
</dbReference>
<protein>
    <recommendedName>
        <fullName evidence="6">Peptidase M10 metallopeptidase domain-containing protein</fullName>
    </recommendedName>
</protein>
<gene>
    <name evidence="7" type="ORF">BC6307_07490</name>
</gene>
<evidence type="ECO:0000256" key="2">
    <source>
        <dbReference type="ARBA" id="ARBA00022723"/>
    </source>
</evidence>
<dbReference type="AlphaFoldDB" id="A0A223KP75"/>
<feature type="domain" description="Peptidase M10 metallopeptidase" evidence="6">
    <location>
        <begin position="90"/>
        <end position="172"/>
    </location>
</feature>
<accession>A0A223KP75</accession>
<organism evidence="7 8">
    <name type="scientific">Sutcliffiella cohnii</name>
    <dbReference type="NCBI Taxonomy" id="33932"/>
    <lineage>
        <taxon>Bacteria</taxon>
        <taxon>Bacillati</taxon>
        <taxon>Bacillota</taxon>
        <taxon>Bacilli</taxon>
        <taxon>Bacillales</taxon>
        <taxon>Bacillaceae</taxon>
        <taxon>Sutcliffiella</taxon>
    </lineage>
</organism>
<dbReference type="STRING" id="1314751.GCA_001591425_02642"/>
<dbReference type="InterPro" id="IPR001818">
    <property type="entry name" value="Pept_M10_metallopeptidase"/>
</dbReference>
<evidence type="ECO:0000313" key="8">
    <source>
        <dbReference type="Proteomes" id="UP000215224"/>
    </source>
</evidence>
<keyword evidence="4" id="KW-0862">Zinc</keyword>
<dbReference type="KEGG" id="bcoh:BC6307_07490"/>
<feature type="signal peptide" evidence="5">
    <location>
        <begin position="1"/>
        <end position="25"/>
    </location>
</feature>
<dbReference type="SUPFAM" id="SSF55486">
    <property type="entry name" value="Metalloproteases ('zincins'), catalytic domain"/>
    <property type="match status" value="1"/>
</dbReference>
<evidence type="ECO:0000259" key="6">
    <source>
        <dbReference type="Pfam" id="PF00413"/>
    </source>
</evidence>
<keyword evidence="1" id="KW-0645">Protease</keyword>
<proteinExistence type="predicted"/>
<evidence type="ECO:0000313" key="7">
    <source>
        <dbReference type="EMBL" id="AST91133.1"/>
    </source>
</evidence>
<dbReference type="RefSeq" id="WP_066416927.1">
    <property type="nucleotide sequence ID" value="NZ_CP018866.1"/>
</dbReference>